<dbReference type="EMBL" id="HE616749">
    <property type="protein sequence ID" value="CCE94077.1"/>
    <property type="molecule type" value="Genomic_DNA"/>
</dbReference>
<keyword evidence="8" id="KW-0249">Electron transport</keyword>
<dbReference type="InterPro" id="IPR036400">
    <property type="entry name" value="Cyt_B5-like_heme/steroid_sf"/>
</dbReference>
<evidence type="ECO:0000256" key="6">
    <source>
        <dbReference type="ARBA" id="ARBA00022824"/>
    </source>
</evidence>
<dbReference type="SMART" id="SM01117">
    <property type="entry name" value="Cyt-b5"/>
    <property type="match status" value="1"/>
</dbReference>
<protein>
    <recommendedName>
        <fullName evidence="14">Cytochrome b5 heme-binding domain-containing protein</fullName>
    </recommendedName>
</protein>
<evidence type="ECO:0000256" key="2">
    <source>
        <dbReference type="ARBA" id="ARBA00022448"/>
    </source>
</evidence>
<evidence type="ECO:0000256" key="1">
    <source>
        <dbReference type="ARBA" id="ARBA00004131"/>
    </source>
</evidence>
<dbReference type="AlphaFoldDB" id="G8ZZN3"/>
<dbReference type="KEGG" id="tdl:TDEL_0H02180"/>
<dbReference type="InterPro" id="IPR050668">
    <property type="entry name" value="Cytochrome_b5"/>
</dbReference>
<dbReference type="GO" id="GO:0020037">
    <property type="term" value="F:heme binding"/>
    <property type="evidence" value="ECO:0007669"/>
    <property type="project" value="TreeGrafter"/>
</dbReference>
<evidence type="ECO:0000256" key="13">
    <source>
        <dbReference type="SAM" id="Phobius"/>
    </source>
</evidence>
<sequence length="203" mass="23090">MSSVSRTSTREGALENFEDRNLPKIRLAEVREHNTAHDCWMAIHGRVYDVTPILSKHPGGCQILLKYAGMDATFPFDDVGHSMESLIYDMPSGTLKGLLDPRDRPMYKQHESGYEDPEGKDTECITMGHGQAENSYLIVNRLYTSILYFTIIFCALLLLFVRIRWRPDLGNSHATDMHHQDGASASLDLHQEFEENSIPAWAY</sequence>
<dbReference type="PANTHER" id="PTHR19359:SF150">
    <property type="entry name" value="CYTOCHROME B5"/>
    <property type="match status" value="1"/>
</dbReference>
<keyword evidence="5" id="KW-0479">Metal-binding</keyword>
<proteinExistence type="inferred from homology"/>
<dbReference type="OrthoDB" id="1925334at2759"/>
<dbReference type="GO" id="GO:0005789">
    <property type="term" value="C:endoplasmic reticulum membrane"/>
    <property type="evidence" value="ECO:0007669"/>
    <property type="project" value="UniProtKB-SubCell"/>
</dbReference>
<evidence type="ECO:0000259" key="14">
    <source>
        <dbReference type="PROSITE" id="PS50255"/>
    </source>
</evidence>
<keyword evidence="3" id="KW-0349">Heme</keyword>
<name>G8ZZN3_TORDE</name>
<dbReference type="RefSeq" id="XP_003683288.1">
    <property type="nucleotide sequence ID" value="XM_003683240.1"/>
</dbReference>
<evidence type="ECO:0000313" key="15">
    <source>
        <dbReference type="EMBL" id="CCE94077.1"/>
    </source>
</evidence>
<dbReference type="PRINTS" id="PR00363">
    <property type="entry name" value="CYTOCHROMEB5"/>
</dbReference>
<dbReference type="PANTHER" id="PTHR19359">
    <property type="entry name" value="CYTOCHROME B5"/>
    <property type="match status" value="1"/>
</dbReference>
<evidence type="ECO:0000256" key="3">
    <source>
        <dbReference type="ARBA" id="ARBA00022617"/>
    </source>
</evidence>
<evidence type="ECO:0000256" key="4">
    <source>
        <dbReference type="ARBA" id="ARBA00022692"/>
    </source>
</evidence>
<dbReference type="InParanoid" id="G8ZZN3"/>
<dbReference type="Gene3D" id="3.10.120.10">
    <property type="entry name" value="Cytochrome b5-like heme/steroid binding domain"/>
    <property type="match status" value="1"/>
</dbReference>
<dbReference type="SUPFAM" id="SSF55856">
    <property type="entry name" value="Cytochrome b5-like heme/steroid binding domain"/>
    <property type="match status" value="1"/>
</dbReference>
<dbReference type="PROSITE" id="PS50255">
    <property type="entry name" value="CYTOCHROME_B5_2"/>
    <property type="match status" value="1"/>
</dbReference>
<dbReference type="Pfam" id="PF00173">
    <property type="entry name" value="Cyt-b5"/>
    <property type="match status" value="1"/>
</dbReference>
<keyword evidence="13" id="KW-1133">Transmembrane helix</keyword>
<evidence type="ECO:0000256" key="5">
    <source>
        <dbReference type="ARBA" id="ARBA00022723"/>
    </source>
</evidence>
<comment type="subcellular location">
    <subcellularLocation>
        <location evidence="1">Endoplasmic reticulum membrane</location>
        <topology evidence="1">Single-pass membrane protein</topology>
        <orientation evidence="1">Cytoplasmic side</orientation>
    </subcellularLocation>
    <subcellularLocation>
        <location evidence="11">Microsome membrane</location>
        <topology evidence="11">Single-pass membrane protein</topology>
        <orientation evidence="11">Cytoplasmic side</orientation>
    </subcellularLocation>
</comment>
<keyword evidence="7" id="KW-0492">Microsome</keyword>
<gene>
    <name evidence="15" type="primary">TDEL0H02180</name>
    <name evidence="15" type="ORF">TDEL_0H02180</name>
</gene>
<keyword evidence="10 13" id="KW-0472">Membrane</keyword>
<keyword evidence="6" id="KW-0256">Endoplasmic reticulum</keyword>
<evidence type="ECO:0000313" key="16">
    <source>
        <dbReference type="Proteomes" id="UP000005627"/>
    </source>
</evidence>
<dbReference type="GO" id="GO:0046872">
    <property type="term" value="F:metal ion binding"/>
    <property type="evidence" value="ECO:0007669"/>
    <property type="project" value="UniProtKB-KW"/>
</dbReference>
<feature type="transmembrane region" description="Helical" evidence="13">
    <location>
        <begin position="142"/>
        <end position="161"/>
    </location>
</feature>
<dbReference type="HOGENOM" id="CLU_102602_2_0_1"/>
<evidence type="ECO:0000256" key="10">
    <source>
        <dbReference type="ARBA" id="ARBA00023136"/>
    </source>
</evidence>
<organism evidence="15 16">
    <name type="scientific">Torulaspora delbrueckii</name>
    <name type="common">Yeast</name>
    <name type="synonym">Candida colliculosa</name>
    <dbReference type="NCBI Taxonomy" id="4950"/>
    <lineage>
        <taxon>Eukaryota</taxon>
        <taxon>Fungi</taxon>
        <taxon>Dikarya</taxon>
        <taxon>Ascomycota</taxon>
        <taxon>Saccharomycotina</taxon>
        <taxon>Saccharomycetes</taxon>
        <taxon>Saccharomycetales</taxon>
        <taxon>Saccharomycetaceae</taxon>
        <taxon>Torulaspora</taxon>
    </lineage>
</organism>
<reference evidence="15 16" key="1">
    <citation type="journal article" date="2011" name="Proc. Natl. Acad. Sci. U.S.A.">
        <title>Evolutionary erosion of yeast sex chromosomes by mating-type switching accidents.</title>
        <authorList>
            <person name="Gordon J.L."/>
            <person name="Armisen D."/>
            <person name="Proux-Wera E."/>
            <person name="Oheigeartaigh S.S."/>
            <person name="Byrne K.P."/>
            <person name="Wolfe K.H."/>
        </authorList>
    </citation>
    <scope>NUCLEOTIDE SEQUENCE [LARGE SCALE GENOMIC DNA]</scope>
    <source>
        <strain evidence="16">ATCC 10662 / CBS 1146 / NBRC 0425 / NCYC 2629 / NRRL Y-866</strain>
    </source>
</reference>
<keyword evidence="4 13" id="KW-0812">Transmembrane</keyword>
<dbReference type="InterPro" id="IPR001199">
    <property type="entry name" value="Cyt_B5-like_heme/steroid-bd"/>
</dbReference>
<feature type="domain" description="Cytochrome b5 heme-binding" evidence="14">
    <location>
        <begin position="22"/>
        <end position="82"/>
    </location>
</feature>
<dbReference type="Proteomes" id="UP000005627">
    <property type="component" value="Chromosome 8"/>
</dbReference>
<evidence type="ECO:0000256" key="11">
    <source>
        <dbReference type="ARBA" id="ARBA00037877"/>
    </source>
</evidence>
<evidence type="ECO:0000256" key="9">
    <source>
        <dbReference type="ARBA" id="ARBA00023004"/>
    </source>
</evidence>
<keyword evidence="2" id="KW-0813">Transport</keyword>
<dbReference type="STRING" id="1076872.G8ZZN3"/>
<dbReference type="GeneID" id="11501241"/>
<comment type="similarity">
    <text evidence="12">Belongs to the cytochrome b5 family.</text>
</comment>
<evidence type="ECO:0000256" key="8">
    <source>
        <dbReference type="ARBA" id="ARBA00022982"/>
    </source>
</evidence>
<dbReference type="GO" id="GO:0016126">
    <property type="term" value="P:sterol biosynthetic process"/>
    <property type="evidence" value="ECO:0007669"/>
    <property type="project" value="TreeGrafter"/>
</dbReference>
<keyword evidence="9" id="KW-0408">Iron</keyword>
<evidence type="ECO:0000256" key="7">
    <source>
        <dbReference type="ARBA" id="ARBA00022848"/>
    </source>
</evidence>
<evidence type="ECO:0000256" key="12">
    <source>
        <dbReference type="ARBA" id="ARBA00038168"/>
    </source>
</evidence>
<dbReference type="eggNOG" id="KOG0537">
    <property type="taxonomic scope" value="Eukaryota"/>
</dbReference>
<accession>G8ZZN3</accession>
<keyword evidence="16" id="KW-1185">Reference proteome</keyword>